<evidence type="ECO:0000313" key="2">
    <source>
        <dbReference type="Proteomes" id="UP000315200"/>
    </source>
</evidence>
<proteinExistence type="predicted"/>
<sequence length="66" mass="7794">MVPIFLKDYFDFARRIDVVIIDICGRDVFRHLGWAVRRFPFAGLPDYRIKGILQKGRLWQFGILAP</sequence>
<dbReference type="RefSeq" id="WP_139227162.1">
    <property type="nucleotide sequence ID" value="NZ_FOOJ01000064.1"/>
</dbReference>
<evidence type="ECO:0000313" key="1">
    <source>
        <dbReference type="EMBL" id="GEA35637.1"/>
    </source>
</evidence>
<accession>A0A829W072</accession>
<dbReference type="AlphaFoldDB" id="A0A829W072"/>
<gene>
    <name evidence="1" type="ORF">Ccl03g_13500</name>
</gene>
<protein>
    <submittedName>
        <fullName evidence="1">Uncharacterized protein</fullName>
    </submittedName>
</protein>
<reference evidence="1 2" key="1">
    <citation type="submission" date="2019-06" db="EMBL/GenBank/DDBJ databases">
        <title>Draft genome sequence of [Clostridium] clostridioforme NBRC 113352.</title>
        <authorList>
            <person name="Miura T."/>
            <person name="Furukawa M."/>
            <person name="Shimamura M."/>
            <person name="Ohyama Y."/>
            <person name="Yamazoe A."/>
            <person name="Kawasaki H."/>
        </authorList>
    </citation>
    <scope>NUCLEOTIDE SEQUENCE [LARGE SCALE GENOMIC DNA]</scope>
    <source>
        <strain evidence="1 2">NBRC 113352</strain>
    </source>
</reference>
<dbReference type="EMBL" id="BJLB01000001">
    <property type="protein sequence ID" value="GEA35637.1"/>
    <property type="molecule type" value="Genomic_DNA"/>
</dbReference>
<comment type="caution">
    <text evidence="1">The sequence shown here is derived from an EMBL/GenBank/DDBJ whole genome shotgun (WGS) entry which is preliminary data.</text>
</comment>
<name>A0A829W072_9FIRM</name>
<organism evidence="1 2">
    <name type="scientific">Enterocloster clostridioformis</name>
    <dbReference type="NCBI Taxonomy" id="1531"/>
    <lineage>
        <taxon>Bacteria</taxon>
        <taxon>Bacillati</taxon>
        <taxon>Bacillota</taxon>
        <taxon>Clostridia</taxon>
        <taxon>Lachnospirales</taxon>
        <taxon>Lachnospiraceae</taxon>
        <taxon>Enterocloster</taxon>
    </lineage>
</organism>
<dbReference type="Proteomes" id="UP000315200">
    <property type="component" value="Unassembled WGS sequence"/>
</dbReference>